<dbReference type="AlphaFoldDB" id="A0AAT9GVQ4"/>
<organism evidence="2">
    <name type="scientific">Sulfurisphaera javensis</name>
    <dbReference type="NCBI Taxonomy" id="2049879"/>
    <lineage>
        <taxon>Archaea</taxon>
        <taxon>Thermoproteota</taxon>
        <taxon>Thermoprotei</taxon>
        <taxon>Sulfolobales</taxon>
        <taxon>Sulfolobaceae</taxon>
        <taxon>Sulfurisphaera</taxon>
    </lineage>
</organism>
<sequence length="188" mass="21844">MHLILLFPLIISLVYALGLFIISNMMKTQSSQLRDTVRKKLTINFLERSVNFLTESEFSDLMDEISLLPNLKNISEESLVEELSKEVGEKAEKMRKELNQLIYYLNIISKIDAIANSLYSRSRLLKIVGIILVILALPFVFFEFNYIYPVSLYYSYIVIGIFVGLIFYIIESLVEFYRSEKITKVAEN</sequence>
<dbReference type="KEGG" id="sjv:SJAV_27570"/>
<keyword evidence="1" id="KW-0472">Membrane</keyword>
<evidence type="ECO:0000256" key="1">
    <source>
        <dbReference type="SAM" id="Phobius"/>
    </source>
</evidence>
<keyword evidence="1" id="KW-1133">Transmembrane helix</keyword>
<dbReference type="GeneID" id="92355707"/>
<gene>
    <name evidence="2" type="ORF">SJAV_27570</name>
</gene>
<proteinExistence type="predicted"/>
<evidence type="ECO:0000313" key="2">
    <source>
        <dbReference type="EMBL" id="BFH74813.1"/>
    </source>
</evidence>
<dbReference type="RefSeq" id="WP_369610283.1">
    <property type="nucleotide sequence ID" value="NZ_AP031322.1"/>
</dbReference>
<feature type="transmembrane region" description="Helical" evidence="1">
    <location>
        <begin position="6"/>
        <end position="26"/>
    </location>
</feature>
<accession>A0AAT9GVQ4</accession>
<protein>
    <submittedName>
        <fullName evidence="2">Uncharacterized protein</fullName>
    </submittedName>
</protein>
<reference evidence="2" key="1">
    <citation type="submission" date="2024-03" db="EMBL/GenBank/DDBJ databases">
        <title>Complete genome sequence of Sulfurisphaera javensis strain KD-1.</title>
        <authorList>
            <person name="Sakai H."/>
            <person name="Nur N."/>
            <person name="Suwanto A."/>
            <person name="Kurosawa N."/>
        </authorList>
    </citation>
    <scope>NUCLEOTIDE SEQUENCE</scope>
    <source>
        <strain evidence="2">KD-1</strain>
    </source>
</reference>
<name>A0AAT9GVQ4_9CREN</name>
<feature type="transmembrane region" description="Helical" evidence="1">
    <location>
        <begin position="124"/>
        <end position="147"/>
    </location>
</feature>
<feature type="transmembrane region" description="Helical" evidence="1">
    <location>
        <begin position="153"/>
        <end position="174"/>
    </location>
</feature>
<dbReference type="EMBL" id="AP031322">
    <property type="protein sequence ID" value="BFH74813.1"/>
    <property type="molecule type" value="Genomic_DNA"/>
</dbReference>
<keyword evidence="1" id="KW-0812">Transmembrane</keyword>